<proteinExistence type="predicted"/>
<dbReference type="InterPro" id="IPR002299">
    <property type="entry name" value="Porin_Neis"/>
</dbReference>
<evidence type="ECO:0000256" key="3">
    <source>
        <dbReference type="ARBA" id="ARBA00022448"/>
    </source>
</evidence>
<dbReference type="InterPro" id="IPR050298">
    <property type="entry name" value="Gram-neg_bact_OMP"/>
</dbReference>
<evidence type="ECO:0000256" key="4">
    <source>
        <dbReference type="ARBA" id="ARBA00022452"/>
    </source>
</evidence>
<dbReference type="GO" id="GO:0046930">
    <property type="term" value="C:pore complex"/>
    <property type="evidence" value="ECO:0007669"/>
    <property type="project" value="UniProtKB-KW"/>
</dbReference>
<sequence>MSRRGSCRRCRAVEPALRRNARRARSAGRPPRRAWLRHAYQALRNKHEQTKGVRRQSLLRNPNKCENPEIFYVKKFIIVLASSSAISGVAQAQSSVTLYGIVDAGILYTSNVKTTGGGKALWQLASGNESGSRWGLTGTEDLGGGLKAVFKLENGFNVNSGTLGQGGREFGRQAYVGLAGDRFGTFTMGRQYNAIQDFVSRQGVASILAQFATHPLDNDNLNNTYRTDNSVKYATPVIAGFQAEATYGFSNSTSFANNRAFSVGATYMNGPLNLGAGYARAQQPGTIGGAIVGNPSSSTPSNPLLGASRVDQWGAGGTYAFGPLTVGLLYSGALYVNSNTALTAPRGTIHFQNYEGSVRYQVTPALFLALGETYTNVHQSGASGHYLQTSGGAQYLLSKRTDVYLNAFYQKTSRNLNAAIDAAGGTSSGTSQTAVVLGMRHKF</sequence>
<protein>
    <submittedName>
        <fullName evidence="12">Porin</fullName>
    </submittedName>
</protein>
<feature type="domain" description="Porin" evidence="11">
    <location>
        <begin position="81"/>
        <end position="413"/>
    </location>
</feature>
<dbReference type="PRINTS" id="PR00182">
    <property type="entry name" value="ECOLNEIPORIN"/>
</dbReference>
<dbReference type="PANTHER" id="PTHR34501:SF9">
    <property type="entry name" value="MAJOR OUTER MEMBRANE PROTEIN P.IA"/>
    <property type="match status" value="1"/>
</dbReference>
<evidence type="ECO:0000313" key="13">
    <source>
        <dbReference type="Proteomes" id="UP000473470"/>
    </source>
</evidence>
<dbReference type="InterPro" id="IPR001702">
    <property type="entry name" value="Porin_Gram-ve"/>
</dbReference>
<evidence type="ECO:0000256" key="5">
    <source>
        <dbReference type="ARBA" id="ARBA00022692"/>
    </source>
</evidence>
<dbReference type="EMBL" id="VZOK01000010">
    <property type="protein sequence ID" value="KAB0639312.1"/>
    <property type="molecule type" value="Genomic_DNA"/>
</dbReference>
<name>A0A6L3N2R1_9BURK</name>
<comment type="caution">
    <text evidence="12">The sequence shown here is derived from an EMBL/GenBank/DDBJ whole genome shotgun (WGS) entry which is preliminary data.</text>
</comment>
<evidence type="ECO:0000256" key="9">
    <source>
        <dbReference type="ARBA" id="ARBA00023136"/>
    </source>
</evidence>
<keyword evidence="9" id="KW-0472">Membrane</keyword>
<dbReference type="Pfam" id="PF13609">
    <property type="entry name" value="Porin_4"/>
    <property type="match status" value="1"/>
</dbReference>
<dbReference type="GO" id="GO:0009279">
    <property type="term" value="C:cell outer membrane"/>
    <property type="evidence" value="ECO:0007669"/>
    <property type="project" value="UniProtKB-SubCell"/>
</dbReference>
<dbReference type="PRINTS" id="PR00184">
    <property type="entry name" value="NEISSPPORIN"/>
</dbReference>
<evidence type="ECO:0000256" key="10">
    <source>
        <dbReference type="ARBA" id="ARBA00023237"/>
    </source>
</evidence>
<evidence type="ECO:0000313" key="12">
    <source>
        <dbReference type="EMBL" id="KAB0639312.1"/>
    </source>
</evidence>
<keyword evidence="5" id="KW-0812">Transmembrane</keyword>
<dbReference type="GO" id="GO:0015288">
    <property type="term" value="F:porin activity"/>
    <property type="evidence" value="ECO:0007669"/>
    <property type="project" value="UniProtKB-KW"/>
</dbReference>
<keyword evidence="7" id="KW-0406">Ion transport</keyword>
<gene>
    <name evidence="12" type="ORF">F7R25_08625</name>
</gene>
<keyword evidence="4" id="KW-1134">Transmembrane beta strand</keyword>
<accession>A0A6L3N2R1</accession>
<keyword evidence="3" id="KW-0813">Transport</keyword>
<reference evidence="12 13" key="1">
    <citation type="submission" date="2019-09" db="EMBL/GenBank/DDBJ databases">
        <title>Draft genome sequences of 48 bacterial type strains from the CCUG.</title>
        <authorList>
            <person name="Tunovic T."/>
            <person name="Pineiro-Iglesias B."/>
            <person name="Unosson C."/>
            <person name="Inganas E."/>
            <person name="Ohlen M."/>
            <person name="Cardew S."/>
            <person name="Jensie-Markopoulos S."/>
            <person name="Salva-Serra F."/>
            <person name="Jaen-Luchoro D."/>
            <person name="Karlsson R."/>
            <person name="Svensson-Stadler L."/>
            <person name="Chun J."/>
            <person name="Moore E."/>
        </authorList>
    </citation>
    <scope>NUCLEOTIDE SEQUENCE [LARGE SCALE GENOMIC DNA]</scope>
    <source>
        <strain evidence="12 13">CCUG 65686</strain>
    </source>
</reference>
<evidence type="ECO:0000256" key="1">
    <source>
        <dbReference type="ARBA" id="ARBA00004571"/>
    </source>
</evidence>
<evidence type="ECO:0000256" key="2">
    <source>
        <dbReference type="ARBA" id="ARBA00011233"/>
    </source>
</evidence>
<evidence type="ECO:0000256" key="7">
    <source>
        <dbReference type="ARBA" id="ARBA00023065"/>
    </source>
</evidence>
<dbReference type="InterPro" id="IPR033900">
    <property type="entry name" value="Gram_neg_porin_domain"/>
</dbReference>
<dbReference type="CDD" id="cd00342">
    <property type="entry name" value="gram_neg_porins"/>
    <property type="match status" value="1"/>
</dbReference>
<comment type="subunit">
    <text evidence="2">Homotrimer.</text>
</comment>
<keyword evidence="10" id="KW-0998">Cell outer membrane</keyword>
<organism evidence="12 13">
    <name type="scientific">Burkholderia stagnalis</name>
    <dbReference type="NCBI Taxonomy" id="1503054"/>
    <lineage>
        <taxon>Bacteria</taxon>
        <taxon>Pseudomonadati</taxon>
        <taxon>Pseudomonadota</taxon>
        <taxon>Betaproteobacteria</taxon>
        <taxon>Burkholderiales</taxon>
        <taxon>Burkholderiaceae</taxon>
        <taxon>Burkholderia</taxon>
        <taxon>Burkholderia cepacia complex</taxon>
    </lineage>
</organism>
<evidence type="ECO:0000256" key="8">
    <source>
        <dbReference type="ARBA" id="ARBA00023114"/>
    </source>
</evidence>
<evidence type="ECO:0000259" key="11">
    <source>
        <dbReference type="Pfam" id="PF13609"/>
    </source>
</evidence>
<comment type="subcellular location">
    <subcellularLocation>
        <location evidence="1">Cell outer membrane</location>
        <topology evidence="1">Multi-pass membrane protein</topology>
    </subcellularLocation>
</comment>
<dbReference type="SUPFAM" id="SSF56935">
    <property type="entry name" value="Porins"/>
    <property type="match status" value="1"/>
</dbReference>
<dbReference type="Proteomes" id="UP000473470">
    <property type="component" value="Unassembled WGS sequence"/>
</dbReference>
<keyword evidence="8" id="KW-0626">Porin</keyword>
<dbReference type="Gene3D" id="2.40.160.10">
    <property type="entry name" value="Porin"/>
    <property type="match status" value="1"/>
</dbReference>
<evidence type="ECO:0000256" key="6">
    <source>
        <dbReference type="ARBA" id="ARBA00022729"/>
    </source>
</evidence>
<dbReference type="PANTHER" id="PTHR34501">
    <property type="entry name" value="PROTEIN YDDL-RELATED"/>
    <property type="match status" value="1"/>
</dbReference>
<keyword evidence="6" id="KW-0732">Signal</keyword>
<dbReference type="InterPro" id="IPR023614">
    <property type="entry name" value="Porin_dom_sf"/>
</dbReference>
<dbReference type="GO" id="GO:0034220">
    <property type="term" value="P:monoatomic ion transmembrane transport"/>
    <property type="evidence" value="ECO:0007669"/>
    <property type="project" value="InterPro"/>
</dbReference>
<dbReference type="AlphaFoldDB" id="A0A6L3N2R1"/>